<feature type="region of interest" description="Disordered" evidence="1">
    <location>
        <begin position="511"/>
        <end position="543"/>
    </location>
</feature>
<name>A0A9P6JAI2_MORAP</name>
<dbReference type="CDD" id="cd00167">
    <property type="entry name" value="SANT"/>
    <property type="match status" value="1"/>
</dbReference>
<evidence type="ECO:0000259" key="3">
    <source>
        <dbReference type="PROSITE" id="PS51029"/>
    </source>
</evidence>
<dbReference type="InterPro" id="IPR006578">
    <property type="entry name" value="MADF-dom"/>
</dbReference>
<feature type="region of interest" description="Disordered" evidence="1">
    <location>
        <begin position="44"/>
        <end position="124"/>
    </location>
</feature>
<dbReference type="Proteomes" id="UP000738359">
    <property type="component" value="Unassembled WGS sequence"/>
</dbReference>
<proteinExistence type="predicted"/>
<evidence type="ECO:0000313" key="5">
    <source>
        <dbReference type="Proteomes" id="UP000738359"/>
    </source>
</evidence>
<organism evidence="4 5">
    <name type="scientific">Mortierella alpina</name>
    <name type="common">Oleaginous fungus</name>
    <name type="synonym">Mortierella renispora</name>
    <dbReference type="NCBI Taxonomy" id="64518"/>
    <lineage>
        <taxon>Eukaryota</taxon>
        <taxon>Fungi</taxon>
        <taxon>Fungi incertae sedis</taxon>
        <taxon>Mucoromycota</taxon>
        <taxon>Mortierellomycotina</taxon>
        <taxon>Mortierellomycetes</taxon>
        <taxon>Mortierellales</taxon>
        <taxon>Mortierellaceae</taxon>
        <taxon>Mortierella</taxon>
    </lineage>
</organism>
<comment type="caution">
    <text evidence="4">The sequence shown here is derived from an EMBL/GenBank/DDBJ whole genome shotgun (WGS) entry which is preliminary data.</text>
</comment>
<feature type="domain" description="Myb-like" evidence="2">
    <location>
        <begin position="340"/>
        <end position="404"/>
    </location>
</feature>
<feature type="compositionally biased region" description="Polar residues" evidence="1">
    <location>
        <begin position="226"/>
        <end position="239"/>
    </location>
</feature>
<feature type="domain" description="Myb-like" evidence="2">
    <location>
        <begin position="745"/>
        <end position="788"/>
    </location>
</feature>
<feature type="compositionally biased region" description="Low complexity" evidence="1">
    <location>
        <begin position="110"/>
        <end position="120"/>
    </location>
</feature>
<feature type="compositionally biased region" description="Basic and acidic residues" evidence="1">
    <location>
        <begin position="526"/>
        <end position="535"/>
    </location>
</feature>
<dbReference type="OrthoDB" id="2385226at2759"/>
<evidence type="ECO:0000313" key="4">
    <source>
        <dbReference type="EMBL" id="KAF9965942.1"/>
    </source>
</evidence>
<gene>
    <name evidence="4" type="ORF">BGZ70_003734</name>
</gene>
<dbReference type="SUPFAM" id="SSF46689">
    <property type="entry name" value="Homeodomain-like"/>
    <property type="match status" value="1"/>
</dbReference>
<protein>
    <submittedName>
        <fullName evidence="4">Uncharacterized protein</fullName>
    </submittedName>
</protein>
<dbReference type="PROSITE" id="PS51029">
    <property type="entry name" value="MADF"/>
    <property type="match status" value="1"/>
</dbReference>
<accession>A0A9P6JAI2</accession>
<dbReference type="Gene3D" id="1.10.10.60">
    <property type="entry name" value="Homeodomain-like"/>
    <property type="match status" value="1"/>
</dbReference>
<feature type="compositionally biased region" description="Basic and acidic residues" evidence="1">
    <location>
        <begin position="91"/>
        <end position="109"/>
    </location>
</feature>
<feature type="domain" description="MADF" evidence="3">
    <location>
        <begin position="351"/>
        <end position="432"/>
    </location>
</feature>
<dbReference type="SMART" id="SM00717">
    <property type="entry name" value="SANT"/>
    <property type="match status" value="2"/>
</dbReference>
<dbReference type="AlphaFoldDB" id="A0A9P6JAI2"/>
<dbReference type="InterPro" id="IPR001005">
    <property type="entry name" value="SANT/Myb"/>
</dbReference>
<dbReference type="EMBL" id="JAAAHY010000205">
    <property type="protein sequence ID" value="KAF9965942.1"/>
    <property type="molecule type" value="Genomic_DNA"/>
</dbReference>
<evidence type="ECO:0000256" key="1">
    <source>
        <dbReference type="SAM" id="MobiDB-lite"/>
    </source>
</evidence>
<feature type="region of interest" description="Disordered" evidence="1">
    <location>
        <begin position="834"/>
        <end position="861"/>
    </location>
</feature>
<sequence>MTSRHHHLVRPTLSLATFILPETLVRPVLLRQLILRRLDARLVRSRSTSHQPFSTTCVASNSTSTSSAKTAVPRTPSNNTTRRATQYNVYDTRRVADRSKQTSPKKDSSRNTTSSNSSNNKWDAKADKEIIRLHESGMPWADIDATLNRPPSSCYYRYHTSLDPHLEAWKLSNGQPNVAMIKRLVYLVEVEKHTFWQIQDRKLMHQPWQTPTAFAPKTVLEAFATSEAQSSSSGPTATLDSAAGAQKKDDSHIVFNKIALHKKYTDYKALQAAASLRENQDLYHKALRRGVEVYGENWKKVTECADSLLQQWLPSTTRVPLTPNKVASDFRNLQRQGVEWGLEDDVVMARKILQLKKDTPGIWSILERPLQGQDDDQRRYWSEISLALGNHSPEQCKRRWDGLLQLADEEKSAQSKSWHRFERFQFWMLWKHFYLQNLHLMRKDYPLNDVLELSRACGKLSFSKEISKWMRHRNKAMCEKYFRSSVNSALALGINPTDLEKYLLERRQRLQREKQNRQQQQQQQQEKQEPQEQRDQNAMGASSTMTRAKLGESILLQVAEPTMAKMSTISSENERSTRKDLHQRMVRSDWTVERTRALHEVVLQQKQGVQRADFELDWDRIAEQLEDKFADKSPADRMTLADPAVASTPTTTDDFEVPSRTNAQPMHQQLQLPPPLFTPKQCQSCWEYISSFAPSLGTNAAAPLPVSPSSPLSALGPAEGVGEAAIPFRSSSSSSSDRGYDGRDWSDHELLLLQQGVRKHGTSWADVRAQFLPSRSVSDLYQTWLSISVPGTAGGAADKEGSEAIFREGGNVMVADRLSEPDYVGLLSALEKAGGGGTTAGGEESGAVSNANSSAGNKEEK</sequence>
<feature type="compositionally biased region" description="Low complexity" evidence="1">
    <location>
        <begin position="845"/>
        <end position="861"/>
    </location>
</feature>
<feature type="compositionally biased region" description="Low complexity" evidence="1">
    <location>
        <begin position="54"/>
        <end position="71"/>
    </location>
</feature>
<feature type="domain" description="Myb-like" evidence="2">
    <location>
        <begin position="114"/>
        <end position="162"/>
    </location>
</feature>
<evidence type="ECO:0000259" key="2">
    <source>
        <dbReference type="PROSITE" id="PS50090"/>
    </source>
</evidence>
<reference evidence="4" key="1">
    <citation type="journal article" date="2020" name="Fungal Divers.">
        <title>Resolving the Mortierellaceae phylogeny through synthesis of multi-gene phylogenetics and phylogenomics.</title>
        <authorList>
            <person name="Vandepol N."/>
            <person name="Liber J."/>
            <person name="Desiro A."/>
            <person name="Na H."/>
            <person name="Kennedy M."/>
            <person name="Barry K."/>
            <person name="Grigoriev I.V."/>
            <person name="Miller A.N."/>
            <person name="O'Donnell K."/>
            <person name="Stajich J.E."/>
            <person name="Bonito G."/>
        </authorList>
    </citation>
    <scope>NUCLEOTIDE SEQUENCE</scope>
    <source>
        <strain evidence="4">CK1249</strain>
    </source>
</reference>
<dbReference type="PANTHER" id="PTHR45614">
    <property type="entry name" value="MYB PROTEIN-RELATED"/>
    <property type="match status" value="1"/>
</dbReference>
<feature type="compositionally biased region" description="Gly residues" evidence="1">
    <location>
        <begin position="834"/>
        <end position="844"/>
    </location>
</feature>
<feature type="compositionally biased region" description="Polar residues" evidence="1">
    <location>
        <begin position="75"/>
        <end position="89"/>
    </location>
</feature>
<feature type="region of interest" description="Disordered" evidence="1">
    <location>
        <begin position="225"/>
        <end position="244"/>
    </location>
</feature>
<dbReference type="PROSITE" id="PS50090">
    <property type="entry name" value="MYB_LIKE"/>
    <property type="match status" value="3"/>
</dbReference>
<dbReference type="InterPro" id="IPR009057">
    <property type="entry name" value="Homeodomain-like_sf"/>
</dbReference>
<dbReference type="InterPro" id="IPR050560">
    <property type="entry name" value="MYB_TF"/>
</dbReference>
<keyword evidence="5" id="KW-1185">Reference proteome</keyword>